<dbReference type="EMBL" id="KV921319">
    <property type="protein sequence ID" value="ORE18984.1"/>
    <property type="molecule type" value="Genomic_DNA"/>
</dbReference>
<organism evidence="1 2">
    <name type="scientific">Rhizopus microsporus</name>
    <dbReference type="NCBI Taxonomy" id="58291"/>
    <lineage>
        <taxon>Eukaryota</taxon>
        <taxon>Fungi</taxon>
        <taxon>Fungi incertae sedis</taxon>
        <taxon>Mucoromycota</taxon>
        <taxon>Mucoromycotina</taxon>
        <taxon>Mucoromycetes</taxon>
        <taxon>Mucorales</taxon>
        <taxon>Mucorineae</taxon>
        <taxon>Rhizopodaceae</taxon>
        <taxon>Rhizopus</taxon>
    </lineage>
</organism>
<reference evidence="1 2" key="1">
    <citation type="journal article" date="2016" name="Proc. Natl. Acad. Sci. U.S.A.">
        <title>Lipid metabolic changes in an early divergent fungus govern the establishment of a mutualistic symbiosis with endobacteria.</title>
        <authorList>
            <person name="Lastovetsky O.A."/>
            <person name="Gaspar M.L."/>
            <person name="Mondo S.J."/>
            <person name="LaButti K.M."/>
            <person name="Sandor L."/>
            <person name="Grigoriev I.V."/>
            <person name="Henry S.A."/>
            <person name="Pawlowska T.E."/>
        </authorList>
    </citation>
    <scope>NUCLEOTIDE SEQUENCE [LARGE SCALE GENOMIC DNA]</scope>
    <source>
        <strain evidence="1 2">ATCC 11559</strain>
    </source>
</reference>
<proteinExistence type="predicted"/>
<accession>A0A1X0S3Z9</accession>
<gene>
    <name evidence="1" type="ORF">BCV71DRAFT_234481</name>
</gene>
<name>A0A1X0S3Z9_RHIZD</name>
<dbReference type="AlphaFoldDB" id="A0A1X0S3Z9"/>
<protein>
    <submittedName>
        <fullName evidence="1">Uncharacterized protein</fullName>
    </submittedName>
</protein>
<evidence type="ECO:0000313" key="2">
    <source>
        <dbReference type="Proteomes" id="UP000242381"/>
    </source>
</evidence>
<dbReference type="Proteomes" id="UP000242381">
    <property type="component" value="Unassembled WGS sequence"/>
</dbReference>
<evidence type="ECO:0000313" key="1">
    <source>
        <dbReference type="EMBL" id="ORE18984.1"/>
    </source>
</evidence>
<sequence length="136" mass="15264">MALGRHLCHITFTAKHVGMSDLESNALHGHMVFLDVKKVPLDEDVGAIEHQYGCIGTRTVSIDFTMKVTRQYQFAKNVLEKLVLDNPSTVAVPSIEIDVACQCSIQSKVTERDQEVYEAHLNDPISEDKLRLVQKD</sequence>